<reference evidence="3 4" key="1">
    <citation type="journal article" date="2019" name="Sci. Rep.">
        <title>Comparative genomics of chytrid fungi reveal insights into the obligate biotrophic and pathogenic lifestyle of Synchytrium endobioticum.</title>
        <authorList>
            <person name="van de Vossenberg B.T.L.H."/>
            <person name="Warris S."/>
            <person name="Nguyen H.D.T."/>
            <person name="van Gent-Pelzer M.P.E."/>
            <person name="Joly D.L."/>
            <person name="van de Geest H.C."/>
            <person name="Bonants P.J.M."/>
            <person name="Smith D.S."/>
            <person name="Levesque C.A."/>
            <person name="van der Lee T.A.J."/>
        </authorList>
    </citation>
    <scope>NUCLEOTIDE SEQUENCE [LARGE SCALE GENOMIC DNA]</scope>
    <source>
        <strain evidence="3 4">LEV6574</strain>
    </source>
</reference>
<gene>
    <name evidence="3" type="ORF">SeLEV6574_g06528</name>
</gene>
<sequence>MSHIINSSDPFLKFRLLLVVTIASGVLTAPTPMDPERQDWSYEHVSGHNPNSVETSDVELRHEESIKWPSVDVFYEQNVQARIEGPSVDVFVKPNDVFHKQNVPDCIGAATHAASRNKPNSGWPSDNEFYEQGAQGSIECPPYNIPYQLDSPQSVSSLVHPNLHLFSSTRTIWTPPNQRASAARHERRPLDRVPASPQHLTASQELTEPRPDAASSHAKSMVAIHRIDQLMDEISLLRLAVRNATCYKPTGEIPAEGTGKGNVVVERFHHVDEIRRNIARLSASLLVATQQLDES</sequence>
<name>A0A507CNA1_9FUNG</name>
<feature type="region of interest" description="Disordered" evidence="1">
    <location>
        <begin position="176"/>
        <end position="215"/>
    </location>
</feature>
<dbReference type="VEuPathDB" id="FungiDB:SeMB42_g06705"/>
<proteinExistence type="predicted"/>
<evidence type="ECO:0000256" key="2">
    <source>
        <dbReference type="SAM" id="SignalP"/>
    </source>
</evidence>
<feature type="signal peptide" evidence="2">
    <location>
        <begin position="1"/>
        <end position="28"/>
    </location>
</feature>
<dbReference type="Proteomes" id="UP000320475">
    <property type="component" value="Unassembled WGS sequence"/>
</dbReference>
<evidence type="ECO:0000256" key="1">
    <source>
        <dbReference type="SAM" id="MobiDB-lite"/>
    </source>
</evidence>
<keyword evidence="2" id="KW-0732">Signal</keyword>
<comment type="caution">
    <text evidence="3">The sequence shown here is derived from an EMBL/GenBank/DDBJ whole genome shotgun (WGS) entry which is preliminary data.</text>
</comment>
<feature type="chain" id="PRO_5021375485" evidence="2">
    <location>
        <begin position="29"/>
        <end position="295"/>
    </location>
</feature>
<protein>
    <submittedName>
        <fullName evidence="3">Uncharacterized protein</fullName>
    </submittedName>
</protein>
<dbReference type="AlphaFoldDB" id="A0A507CNA1"/>
<organism evidence="3 4">
    <name type="scientific">Synchytrium endobioticum</name>
    <dbReference type="NCBI Taxonomy" id="286115"/>
    <lineage>
        <taxon>Eukaryota</taxon>
        <taxon>Fungi</taxon>
        <taxon>Fungi incertae sedis</taxon>
        <taxon>Chytridiomycota</taxon>
        <taxon>Chytridiomycota incertae sedis</taxon>
        <taxon>Chytridiomycetes</taxon>
        <taxon>Synchytriales</taxon>
        <taxon>Synchytriaceae</taxon>
        <taxon>Synchytrium</taxon>
    </lineage>
</organism>
<evidence type="ECO:0000313" key="3">
    <source>
        <dbReference type="EMBL" id="TPX40607.1"/>
    </source>
</evidence>
<accession>A0A507CNA1</accession>
<dbReference type="EMBL" id="QEAM01000377">
    <property type="protein sequence ID" value="TPX40607.1"/>
    <property type="molecule type" value="Genomic_DNA"/>
</dbReference>
<dbReference type="VEuPathDB" id="FungiDB:SeMB42_g06704"/>
<evidence type="ECO:0000313" key="4">
    <source>
        <dbReference type="Proteomes" id="UP000320475"/>
    </source>
</evidence>